<name>A0A928X297_LEPEC</name>
<dbReference type="Pfam" id="PF13699">
    <property type="entry name" value="eCIS_core"/>
    <property type="match status" value="1"/>
</dbReference>
<comment type="caution">
    <text evidence="6">The sequence shown here is derived from an EMBL/GenBank/DDBJ whole genome shotgun (WGS) entry which is preliminary data.</text>
</comment>
<dbReference type="PROSITE" id="PS51123">
    <property type="entry name" value="OMPA_2"/>
    <property type="match status" value="1"/>
</dbReference>
<organism evidence="6 7">
    <name type="scientific">Leptolyngbya cf. ectocarpi LEGE 11479</name>
    <dbReference type="NCBI Taxonomy" id="1828722"/>
    <lineage>
        <taxon>Bacteria</taxon>
        <taxon>Bacillati</taxon>
        <taxon>Cyanobacteriota</taxon>
        <taxon>Cyanophyceae</taxon>
        <taxon>Leptolyngbyales</taxon>
        <taxon>Leptolyngbyaceae</taxon>
        <taxon>Leptolyngbya group</taxon>
        <taxon>Leptolyngbya</taxon>
    </lineage>
</organism>
<sequence>MRTFFEPRFGLTFDHVRVHTNRQASQLARAFQAKAFTLGNNIVFRTGEYQPGSYQGKQLLAHELTHVIQQRGVNQNTAPRTIQRQSAPSLPSLPDPDLECNLDLIALSRILAGDRTAALKVISCCIQTPIGRGCTKDLVDAACALFPDLCGQRNTPGGTNRCPPGFRPARTTTFRGQCCRSGAVIESERDCCPSVQITVNNPLFPSCCPPSQMPDGPKRNCIDKTQMPLPIPPVIIPRPQPPRGQPRPQPAAPQISSEVIFFFFDSTIRRPESNDGFERVLSLLTTIPRLRVHIIGHASLEGTEQYNLDLGQRRADAVRNELALLGEIDRSRITTSSLGEALPAVPEPSGRSFSPNVEAIRGQNRRVELFFTDPEGEFAPSVPRFQLRQPELRLPGSSGGGPKLQL</sequence>
<feature type="domain" description="OmpA-like" evidence="5">
    <location>
        <begin position="249"/>
        <end position="375"/>
    </location>
</feature>
<dbReference type="InterPro" id="IPR006664">
    <property type="entry name" value="OMP_bac"/>
</dbReference>
<dbReference type="Gene3D" id="3.30.1330.60">
    <property type="entry name" value="OmpA-like domain"/>
    <property type="match status" value="1"/>
</dbReference>
<evidence type="ECO:0000313" key="7">
    <source>
        <dbReference type="Proteomes" id="UP000615026"/>
    </source>
</evidence>
<dbReference type="SUPFAM" id="SSF103088">
    <property type="entry name" value="OmpA-like"/>
    <property type="match status" value="1"/>
</dbReference>
<evidence type="ECO:0000256" key="3">
    <source>
        <dbReference type="ARBA" id="ARBA00023237"/>
    </source>
</evidence>
<dbReference type="InterPro" id="IPR025295">
    <property type="entry name" value="eCIS_core_dom"/>
</dbReference>
<dbReference type="AlphaFoldDB" id="A0A928X297"/>
<keyword evidence="3" id="KW-0998">Cell outer membrane</keyword>
<evidence type="ECO:0000256" key="2">
    <source>
        <dbReference type="ARBA" id="ARBA00023136"/>
    </source>
</evidence>
<comment type="subcellular location">
    <subcellularLocation>
        <location evidence="1">Cell outer membrane</location>
    </subcellularLocation>
</comment>
<evidence type="ECO:0000259" key="5">
    <source>
        <dbReference type="PROSITE" id="PS51123"/>
    </source>
</evidence>
<dbReference type="InterPro" id="IPR050330">
    <property type="entry name" value="Bact_OuterMem_StrucFunc"/>
</dbReference>
<dbReference type="PANTHER" id="PTHR30329">
    <property type="entry name" value="STATOR ELEMENT OF FLAGELLAR MOTOR COMPLEX"/>
    <property type="match status" value="1"/>
</dbReference>
<dbReference type="PANTHER" id="PTHR30329:SF21">
    <property type="entry name" value="LIPOPROTEIN YIAD-RELATED"/>
    <property type="match status" value="1"/>
</dbReference>
<keyword evidence="7" id="KW-1185">Reference proteome</keyword>
<accession>A0A928X297</accession>
<dbReference type="CDD" id="cd07185">
    <property type="entry name" value="OmpA_C-like"/>
    <property type="match status" value="1"/>
</dbReference>
<evidence type="ECO:0000313" key="6">
    <source>
        <dbReference type="EMBL" id="MBE9066456.1"/>
    </source>
</evidence>
<evidence type="ECO:0000256" key="1">
    <source>
        <dbReference type="ARBA" id="ARBA00004442"/>
    </source>
</evidence>
<dbReference type="PRINTS" id="PR01021">
    <property type="entry name" value="OMPADOMAIN"/>
</dbReference>
<dbReference type="InterPro" id="IPR006665">
    <property type="entry name" value="OmpA-like"/>
</dbReference>
<keyword evidence="2 4" id="KW-0472">Membrane</keyword>
<dbReference type="Proteomes" id="UP000615026">
    <property type="component" value="Unassembled WGS sequence"/>
</dbReference>
<evidence type="ECO:0000256" key="4">
    <source>
        <dbReference type="PROSITE-ProRule" id="PRU00473"/>
    </source>
</evidence>
<dbReference type="InterPro" id="IPR036737">
    <property type="entry name" value="OmpA-like_sf"/>
</dbReference>
<dbReference type="Pfam" id="PF00691">
    <property type="entry name" value="OmpA"/>
    <property type="match status" value="1"/>
</dbReference>
<gene>
    <name evidence="6" type="ORF">IQ260_07305</name>
</gene>
<proteinExistence type="predicted"/>
<dbReference type="RefSeq" id="WP_193992216.1">
    <property type="nucleotide sequence ID" value="NZ_JADEXP010000043.1"/>
</dbReference>
<reference evidence="6" key="1">
    <citation type="submission" date="2020-10" db="EMBL/GenBank/DDBJ databases">
        <authorList>
            <person name="Castelo-Branco R."/>
            <person name="Eusebio N."/>
            <person name="Adriana R."/>
            <person name="Vieira A."/>
            <person name="Brugerolle De Fraissinette N."/>
            <person name="Rezende De Castro R."/>
            <person name="Schneider M.P."/>
            <person name="Vasconcelos V."/>
            <person name="Leao P.N."/>
        </authorList>
    </citation>
    <scope>NUCLEOTIDE SEQUENCE</scope>
    <source>
        <strain evidence="6">LEGE 11479</strain>
    </source>
</reference>
<dbReference type="GO" id="GO:0009279">
    <property type="term" value="C:cell outer membrane"/>
    <property type="evidence" value="ECO:0007669"/>
    <property type="project" value="UniProtKB-SubCell"/>
</dbReference>
<dbReference type="EMBL" id="JADEXP010000043">
    <property type="protein sequence ID" value="MBE9066456.1"/>
    <property type="molecule type" value="Genomic_DNA"/>
</dbReference>
<protein>
    <submittedName>
        <fullName evidence="6">DUF4157 domain-containing protein</fullName>
    </submittedName>
</protein>